<dbReference type="GO" id="GO:0016787">
    <property type="term" value="F:hydrolase activity"/>
    <property type="evidence" value="ECO:0007669"/>
    <property type="project" value="UniProtKB-KW"/>
</dbReference>
<protein>
    <submittedName>
        <fullName evidence="3">Putative metallophosphoesterase YhaO</fullName>
    </submittedName>
</protein>
<organism evidence="3 4">
    <name type="scientific">Jeotgalibaca dankookensis</name>
    <dbReference type="NCBI Taxonomy" id="708126"/>
    <lineage>
        <taxon>Bacteria</taxon>
        <taxon>Bacillati</taxon>
        <taxon>Bacillota</taxon>
        <taxon>Bacilli</taxon>
        <taxon>Lactobacillales</taxon>
        <taxon>Carnobacteriaceae</taxon>
        <taxon>Jeotgalibaca</taxon>
    </lineage>
</organism>
<dbReference type="PIRSF" id="PIRSF033091">
    <property type="entry name" value="Pesterase_YhaO"/>
    <property type="match status" value="1"/>
</dbReference>
<dbReference type="STRING" id="708126.BW727_100323"/>
<dbReference type="Proteomes" id="UP000188993">
    <property type="component" value="Chromosome"/>
</dbReference>
<dbReference type="OrthoDB" id="9773856at2"/>
<keyword evidence="1" id="KW-0378">Hydrolase</keyword>
<sequence>MIRFIHAADLHLDSPFKGLKQLHPDLFEFIYQATFQSLANIVTLAIEEKVDFLLISGDIYDGDNQSVKAQAFFRDQMRRLDQVAIPVFLLHGNHDYMDQDISRLQLPKNVTLFGDQPETHSLHLEDSVAITGFSYPKRWVKERMIEKYPLRQPVDFHIGMLHGFLEGSHSKEDVYAPFALEDLLKRNYDYWALGHIHKREVLQTYPPIVYSGNTQGRNPNETGEKGVYMVTLQKGMDARLQFVNTAPIFWQEKIVSLKNTRTLDGLYSKLTQVMEQVKQDQDQMVLLSVVLEDRDDLPDDLIERIQNGDLLAGVKQDPTVYLYRIALAAHKRRFIFSADNQMQESFMNSKNELENDDNYRRLLQDLFKHPIVRTRFSDLEADQELKEQIIQAAEELLLEDIVFEEGEIASED</sequence>
<dbReference type="InterPro" id="IPR004843">
    <property type="entry name" value="Calcineurin-like_PHP"/>
</dbReference>
<reference evidence="3 4" key="1">
    <citation type="journal article" date="2014" name="Int. J. Syst. Evol. Microbiol.">
        <title>Jeotgalibaca dankookensis gen. nov., sp. nov., a member of the family Carnobacteriaceae, isolated from seujeot (Korean traditional food).</title>
        <authorList>
            <person name="Lee D.G."/>
            <person name="Trujillo M.E."/>
            <person name="Kang H."/>
            <person name="Ahn T.Y."/>
        </authorList>
    </citation>
    <scope>NUCLEOTIDE SEQUENCE [LARGE SCALE GENOMIC DNA]</scope>
    <source>
        <strain evidence="3 4">EX-07</strain>
    </source>
</reference>
<dbReference type="PANTHER" id="PTHR30337:SF7">
    <property type="entry name" value="PHOSPHOESTERASE"/>
    <property type="match status" value="1"/>
</dbReference>
<feature type="domain" description="Calcineurin-like phosphoesterase" evidence="2">
    <location>
        <begin position="2"/>
        <end position="198"/>
    </location>
</feature>
<dbReference type="InterPro" id="IPR014576">
    <property type="entry name" value="Pesterase_YhaO"/>
</dbReference>
<dbReference type="InterPro" id="IPR050535">
    <property type="entry name" value="DNA_Repair-Maintenance_Comp"/>
</dbReference>
<dbReference type="Gene3D" id="3.60.21.10">
    <property type="match status" value="1"/>
</dbReference>
<accession>A0A1S6IMF6</accession>
<evidence type="ECO:0000313" key="4">
    <source>
        <dbReference type="Proteomes" id="UP000188993"/>
    </source>
</evidence>
<dbReference type="PANTHER" id="PTHR30337">
    <property type="entry name" value="COMPONENT OF ATP-DEPENDENT DSDNA EXONUCLEASE"/>
    <property type="match status" value="1"/>
</dbReference>
<dbReference type="Pfam" id="PF00149">
    <property type="entry name" value="Metallophos"/>
    <property type="match status" value="1"/>
</dbReference>
<dbReference type="KEGG" id="jda:BW727_100323"/>
<proteinExistence type="predicted"/>
<dbReference type="CDD" id="cd00840">
    <property type="entry name" value="MPP_Mre11_N"/>
    <property type="match status" value="1"/>
</dbReference>
<evidence type="ECO:0000313" key="3">
    <source>
        <dbReference type="EMBL" id="AQS52716.1"/>
    </source>
</evidence>
<gene>
    <name evidence="3" type="primary">yhaO</name>
    <name evidence="3" type="ORF">BW727_100323</name>
</gene>
<keyword evidence="4" id="KW-1185">Reference proteome</keyword>
<dbReference type="SUPFAM" id="SSF56300">
    <property type="entry name" value="Metallo-dependent phosphatases"/>
    <property type="match status" value="1"/>
</dbReference>
<dbReference type="AlphaFoldDB" id="A0A1S6IMF6"/>
<dbReference type="RefSeq" id="WP_062470993.1">
    <property type="nucleotide sequence ID" value="NZ_BBYN01000024.1"/>
</dbReference>
<name>A0A1S6IMF6_9LACT</name>
<dbReference type="EMBL" id="CP019728">
    <property type="protein sequence ID" value="AQS52716.1"/>
    <property type="molecule type" value="Genomic_DNA"/>
</dbReference>
<evidence type="ECO:0000259" key="2">
    <source>
        <dbReference type="Pfam" id="PF00149"/>
    </source>
</evidence>
<dbReference type="InterPro" id="IPR029052">
    <property type="entry name" value="Metallo-depent_PP-like"/>
</dbReference>
<evidence type="ECO:0000256" key="1">
    <source>
        <dbReference type="ARBA" id="ARBA00022801"/>
    </source>
</evidence>
<dbReference type="InterPro" id="IPR041796">
    <property type="entry name" value="Mre11_N"/>
</dbReference>